<reference evidence="2" key="1">
    <citation type="journal article" date="2020" name="Cell">
        <title>Large-Scale Comparative Analyses of Tick Genomes Elucidate Their Genetic Diversity and Vector Capacities.</title>
        <authorList>
            <consortium name="Tick Genome and Microbiome Consortium (TIGMIC)"/>
            <person name="Jia N."/>
            <person name="Wang J."/>
            <person name="Shi W."/>
            <person name="Du L."/>
            <person name="Sun Y."/>
            <person name="Zhan W."/>
            <person name="Jiang J.F."/>
            <person name="Wang Q."/>
            <person name="Zhang B."/>
            <person name="Ji P."/>
            <person name="Bell-Sakyi L."/>
            <person name="Cui X.M."/>
            <person name="Yuan T.T."/>
            <person name="Jiang B.G."/>
            <person name="Yang W.F."/>
            <person name="Lam T.T."/>
            <person name="Chang Q.C."/>
            <person name="Ding S.J."/>
            <person name="Wang X.J."/>
            <person name="Zhu J.G."/>
            <person name="Ruan X.D."/>
            <person name="Zhao L."/>
            <person name="Wei J.T."/>
            <person name="Ye R.Z."/>
            <person name="Que T.C."/>
            <person name="Du C.H."/>
            <person name="Zhou Y.H."/>
            <person name="Cheng J.X."/>
            <person name="Dai P.F."/>
            <person name="Guo W.B."/>
            <person name="Han X.H."/>
            <person name="Huang E.J."/>
            <person name="Li L.F."/>
            <person name="Wei W."/>
            <person name="Gao Y.C."/>
            <person name="Liu J.Z."/>
            <person name="Shao H.Z."/>
            <person name="Wang X."/>
            <person name="Wang C.C."/>
            <person name="Yang T.C."/>
            <person name="Huo Q.B."/>
            <person name="Li W."/>
            <person name="Chen H.Y."/>
            <person name="Chen S.E."/>
            <person name="Zhou L.G."/>
            <person name="Ni X.B."/>
            <person name="Tian J.H."/>
            <person name="Sheng Y."/>
            <person name="Liu T."/>
            <person name="Pan Y.S."/>
            <person name="Xia L.Y."/>
            <person name="Li J."/>
            <person name="Zhao F."/>
            <person name="Cao W.C."/>
        </authorList>
    </citation>
    <scope>NUCLEOTIDE SEQUENCE</scope>
    <source>
        <strain evidence="2">Rsan-2018</strain>
    </source>
</reference>
<dbReference type="Proteomes" id="UP000821837">
    <property type="component" value="Unassembled WGS sequence"/>
</dbReference>
<keyword evidence="3" id="KW-1185">Reference proteome</keyword>
<organism evidence="2 3">
    <name type="scientific">Rhipicephalus sanguineus</name>
    <name type="common">Brown dog tick</name>
    <name type="synonym">Ixodes sanguineus</name>
    <dbReference type="NCBI Taxonomy" id="34632"/>
    <lineage>
        <taxon>Eukaryota</taxon>
        <taxon>Metazoa</taxon>
        <taxon>Ecdysozoa</taxon>
        <taxon>Arthropoda</taxon>
        <taxon>Chelicerata</taxon>
        <taxon>Arachnida</taxon>
        <taxon>Acari</taxon>
        <taxon>Parasitiformes</taxon>
        <taxon>Ixodida</taxon>
        <taxon>Ixodoidea</taxon>
        <taxon>Ixodidae</taxon>
        <taxon>Rhipicephalinae</taxon>
        <taxon>Rhipicephalus</taxon>
        <taxon>Rhipicephalus</taxon>
    </lineage>
</organism>
<evidence type="ECO:0000313" key="2">
    <source>
        <dbReference type="EMBL" id="KAH7931796.1"/>
    </source>
</evidence>
<dbReference type="EMBL" id="JABSTV010001967">
    <property type="protein sequence ID" value="KAH7931796.1"/>
    <property type="molecule type" value="Genomic_DNA"/>
</dbReference>
<dbReference type="VEuPathDB" id="VectorBase:RSAN_034161"/>
<gene>
    <name evidence="2" type="ORF">HPB52_025291</name>
</gene>
<name>A0A9D4PBC0_RHISA</name>
<evidence type="ECO:0000313" key="3">
    <source>
        <dbReference type="Proteomes" id="UP000821837"/>
    </source>
</evidence>
<reference evidence="2" key="2">
    <citation type="submission" date="2021-09" db="EMBL/GenBank/DDBJ databases">
        <authorList>
            <person name="Jia N."/>
            <person name="Wang J."/>
            <person name="Shi W."/>
            <person name="Du L."/>
            <person name="Sun Y."/>
            <person name="Zhan W."/>
            <person name="Jiang J."/>
            <person name="Wang Q."/>
            <person name="Zhang B."/>
            <person name="Ji P."/>
            <person name="Sakyi L.B."/>
            <person name="Cui X."/>
            <person name="Yuan T."/>
            <person name="Jiang B."/>
            <person name="Yang W."/>
            <person name="Lam T.T.-Y."/>
            <person name="Chang Q."/>
            <person name="Ding S."/>
            <person name="Wang X."/>
            <person name="Zhu J."/>
            <person name="Ruan X."/>
            <person name="Zhao L."/>
            <person name="Wei J."/>
            <person name="Que T."/>
            <person name="Du C."/>
            <person name="Cheng J."/>
            <person name="Dai P."/>
            <person name="Han X."/>
            <person name="Huang E."/>
            <person name="Gao Y."/>
            <person name="Liu J."/>
            <person name="Shao H."/>
            <person name="Ye R."/>
            <person name="Li L."/>
            <person name="Wei W."/>
            <person name="Wang X."/>
            <person name="Wang C."/>
            <person name="Huo Q."/>
            <person name="Li W."/>
            <person name="Guo W."/>
            <person name="Chen H."/>
            <person name="Chen S."/>
            <person name="Zhou L."/>
            <person name="Zhou L."/>
            <person name="Ni X."/>
            <person name="Tian J."/>
            <person name="Zhou Y."/>
            <person name="Sheng Y."/>
            <person name="Liu T."/>
            <person name="Pan Y."/>
            <person name="Xia L."/>
            <person name="Li J."/>
            <person name="Zhao F."/>
            <person name="Cao W."/>
        </authorList>
    </citation>
    <scope>NUCLEOTIDE SEQUENCE</scope>
    <source>
        <strain evidence="2">Rsan-2018</strain>
        <tissue evidence="2">Larvae</tissue>
    </source>
</reference>
<evidence type="ECO:0000256" key="1">
    <source>
        <dbReference type="SAM" id="MobiDB-lite"/>
    </source>
</evidence>
<sequence>MVNANQLWKKRGALRQTNSNLSEINVQLDYLKDKESAFWRLDEVILAVTEEDNLDHKVEMAQDDKISYAIARAEFWLQEREQATRTHAQASGPRSTNLDLPNSVDAPDHVKEQHHRSVALRSTPDTYIRQ</sequence>
<proteinExistence type="predicted"/>
<dbReference type="AlphaFoldDB" id="A0A9D4PBC0"/>
<accession>A0A9D4PBC0</accession>
<comment type="caution">
    <text evidence="2">The sequence shown here is derived from an EMBL/GenBank/DDBJ whole genome shotgun (WGS) entry which is preliminary data.</text>
</comment>
<feature type="region of interest" description="Disordered" evidence="1">
    <location>
        <begin position="82"/>
        <end position="130"/>
    </location>
</feature>
<feature type="compositionally biased region" description="Polar residues" evidence="1">
    <location>
        <begin position="85"/>
        <end position="100"/>
    </location>
</feature>
<protein>
    <submittedName>
        <fullName evidence="2">Uncharacterized protein</fullName>
    </submittedName>
</protein>